<evidence type="ECO:0000256" key="6">
    <source>
        <dbReference type="SAM" id="Phobius"/>
    </source>
</evidence>
<reference evidence="7 8" key="1">
    <citation type="submission" date="2020-10" db="EMBL/GenBank/DDBJ databases">
        <authorList>
            <person name="Castelo-Branco R."/>
            <person name="Eusebio N."/>
            <person name="Adriana R."/>
            <person name="Vieira A."/>
            <person name="Brugerolle De Fraissinette N."/>
            <person name="Rezende De Castro R."/>
            <person name="Schneider M.P."/>
            <person name="Vasconcelos V."/>
            <person name="Leao P.N."/>
        </authorList>
    </citation>
    <scope>NUCLEOTIDE SEQUENCE [LARGE SCALE GENOMIC DNA]</scope>
    <source>
        <strain evidence="7 8">LEGE 00031</strain>
    </source>
</reference>
<evidence type="ECO:0000256" key="4">
    <source>
        <dbReference type="ARBA" id="ARBA00022989"/>
    </source>
</evidence>
<name>A0ABR9VMG6_9SYNC</name>
<dbReference type="Proteomes" id="UP000658720">
    <property type="component" value="Unassembled WGS sequence"/>
</dbReference>
<keyword evidence="8" id="KW-1185">Reference proteome</keyword>
<sequence length="206" mass="22193">MLTMDWSNILSLFGAMLILAAVPSLSVLTVSSKSASGGFIHGFFATLGVVLGDIIFILIALWGLAFLQGAMGDFFVVLKYISGIYLIWLGINTLRAKVNNQNLTKVDAKSLSSSFSAGLLITLADQKAVIFYLGFLPTFVDVNNIVYLDTVVIILTAILSVGGVKLFYAFLAHRSGLLISRKNKRLINYLAGTLMISVGVFLLTSS</sequence>
<dbReference type="EMBL" id="JADEVV010000003">
    <property type="protein sequence ID" value="MBE9252535.1"/>
    <property type="molecule type" value="Genomic_DNA"/>
</dbReference>
<evidence type="ECO:0000256" key="2">
    <source>
        <dbReference type="ARBA" id="ARBA00022475"/>
    </source>
</evidence>
<dbReference type="PANTHER" id="PTHR30086">
    <property type="entry name" value="ARGININE EXPORTER PROTEIN ARGO"/>
    <property type="match status" value="1"/>
</dbReference>
<feature type="transmembrane region" description="Helical" evidence="6">
    <location>
        <begin position="186"/>
        <end position="204"/>
    </location>
</feature>
<feature type="transmembrane region" description="Helical" evidence="6">
    <location>
        <begin position="6"/>
        <end position="30"/>
    </location>
</feature>
<feature type="transmembrane region" description="Helical" evidence="6">
    <location>
        <begin position="74"/>
        <end position="94"/>
    </location>
</feature>
<gene>
    <name evidence="7" type="ORF">IQ217_01445</name>
</gene>
<evidence type="ECO:0000256" key="1">
    <source>
        <dbReference type="ARBA" id="ARBA00004651"/>
    </source>
</evidence>
<keyword evidence="4 6" id="KW-1133">Transmembrane helix</keyword>
<evidence type="ECO:0000256" key="3">
    <source>
        <dbReference type="ARBA" id="ARBA00022692"/>
    </source>
</evidence>
<organism evidence="7 8">
    <name type="scientific">Synechocystis salina LEGE 00031</name>
    <dbReference type="NCBI Taxonomy" id="1828736"/>
    <lineage>
        <taxon>Bacteria</taxon>
        <taxon>Bacillati</taxon>
        <taxon>Cyanobacteriota</taxon>
        <taxon>Cyanophyceae</taxon>
        <taxon>Synechococcales</taxon>
        <taxon>Merismopediaceae</taxon>
        <taxon>Synechocystis</taxon>
    </lineage>
</organism>
<keyword evidence="5 6" id="KW-0472">Membrane</keyword>
<evidence type="ECO:0000313" key="7">
    <source>
        <dbReference type="EMBL" id="MBE9252535.1"/>
    </source>
</evidence>
<dbReference type="InterPro" id="IPR001123">
    <property type="entry name" value="LeuE-type"/>
</dbReference>
<comment type="subcellular location">
    <subcellularLocation>
        <location evidence="1">Cell membrane</location>
        <topology evidence="1">Multi-pass membrane protein</topology>
    </subcellularLocation>
</comment>
<proteinExistence type="predicted"/>
<keyword evidence="3 6" id="KW-0812">Transmembrane</keyword>
<feature type="transmembrane region" description="Helical" evidence="6">
    <location>
        <begin position="147"/>
        <end position="171"/>
    </location>
</feature>
<evidence type="ECO:0000256" key="5">
    <source>
        <dbReference type="ARBA" id="ARBA00023136"/>
    </source>
</evidence>
<feature type="transmembrane region" description="Helical" evidence="6">
    <location>
        <begin position="115"/>
        <end position="135"/>
    </location>
</feature>
<dbReference type="Pfam" id="PF01810">
    <property type="entry name" value="LysE"/>
    <property type="match status" value="1"/>
</dbReference>
<protein>
    <submittedName>
        <fullName evidence="7">LysE family translocator</fullName>
    </submittedName>
</protein>
<feature type="transmembrane region" description="Helical" evidence="6">
    <location>
        <begin position="42"/>
        <end position="62"/>
    </location>
</feature>
<keyword evidence="2" id="KW-1003">Cell membrane</keyword>
<dbReference type="RefSeq" id="WP_194018652.1">
    <property type="nucleotide sequence ID" value="NZ_JADEVV010000003.1"/>
</dbReference>
<accession>A0ABR9VMG6</accession>
<comment type="caution">
    <text evidence="7">The sequence shown here is derived from an EMBL/GenBank/DDBJ whole genome shotgun (WGS) entry which is preliminary data.</text>
</comment>
<evidence type="ECO:0000313" key="8">
    <source>
        <dbReference type="Proteomes" id="UP000658720"/>
    </source>
</evidence>
<dbReference type="PANTHER" id="PTHR30086:SF20">
    <property type="entry name" value="ARGININE EXPORTER PROTEIN ARGO-RELATED"/>
    <property type="match status" value="1"/>
</dbReference>